<evidence type="ECO:0000256" key="4">
    <source>
        <dbReference type="ARBA" id="ARBA00022679"/>
    </source>
</evidence>
<feature type="domain" description="Histidine kinase" evidence="6">
    <location>
        <begin position="50"/>
        <end position="269"/>
    </location>
</feature>
<evidence type="ECO:0000256" key="2">
    <source>
        <dbReference type="ARBA" id="ARBA00012438"/>
    </source>
</evidence>
<dbReference type="Proteomes" id="UP000570514">
    <property type="component" value="Unassembled WGS sequence"/>
</dbReference>
<dbReference type="Gene3D" id="3.30.565.10">
    <property type="entry name" value="Histidine kinase-like ATPase, C-terminal domain"/>
    <property type="match status" value="1"/>
</dbReference>
<comment type="catalytic activity">
    <reaction evidence="1">
        <text>ATP + protein L-histidine = ADP + protein N-phospho-L-histidine.</text>
        <dbReference type="EC" id="2.7.13.3"/>
    </reaction>
</comment>
<dbReference type="PANTHER" id="PTHR43047">
    <property type="entry name" value="TWO-COMPONENT HISTIDINE PROTEIN KINASE"/>
    <property type="match status" value="1"/>
</dbReference>
<sequence>MPSRGRTSLLSRYTLDMGQCVSRQRGEQALKAAAMDQALANRAKNEFLANMSHELRTPLNAIIGFSDLITGPKPMALEKIVEYAGLINGAGRHLLEIITDILDVAKIESGTFELDRDSHDLRELLIHAAALVEPRMLDKRQKLSVMLPQKLPRVIGDARRLKQVLINLLSNANKFTPQGGSITLAAVAVDAHTVAVSIRDTGCGMSAAGLQLALRPFGQVRGGHTRAHEGTGLGLPIAKALIELHGGKLHIDSFEGRGTTVAFTIPAEESQP</sequence>
<dbReference type="RefSeq" id="WP_167080798.1">
    <property type="nucleotide sequence ID" value="NZ_BAAADC010000001.1"/>
</dbReference>
<dbReference type="InterPro" id="IPR036097">
    <property type="entry name" value="HisK_dim/P_sf"/>
</dbReference>
<evidence type="ECO:0000313" key="7">
    <source>
        <dbReference type="EMBL" id="NIK87311.1"/>
    </source>
</evidence>
<keyword evidence="8" id="KW-1185">Reference proteome</keyword>
<dbReference type="AlphaFoldDB" id="A0A846MVX4"/>
<comment type="caution">
    <text evidence="7">The sequence shown here is derived from an EMBL/GenBank/DDBJ whole genome shotgun (WGS) entry which is preliminary data.</text>
</comment>
<dbReference type="GO" id="GO:0000155">
    <property type="term" value="F:phosphorelay sensor kinase activity"/>
    <property type="evidence" value="ECO:0007669"/>
    <property type="project" value="InterPro"/>
</dbReference>
<protein>
    <recommendedName>
        <fullName evidence="2">histidine kinase</fullName>
        <ecNumber evidence="2">2.7.13.3</ecNumber>
    </recommendedName>
</protein>
<gene>
    <name evidence="7" type="ORF">FHS83_000629</name>
</gene>
<evidence type="ECO:0000259" key="6">
    <source>
        <dbReference type="PROSITE" id="PS50109"/>
    </source>
</evidence>
<dbReference type="SMART" id="SM00387">
    <property type="entry name" value="HATPase_c"/>
    <property type="match status" value="1"/>
</dbReference>
<dbReference type="EC" id="2.7.13.3" evidence="2"/>
<name>A0A846MVX4_9PROT</name>
<evidence type="ECO:0000313" key="8">
    <source>
        <dbReference type="Proteomes" id="UP000570514"/>
    </source>
</evidence>
<dbReference type="SUPFAM" id="SSF55874">
    <property type="entry name" value="ATPase domain of HSP90 chaperone/DNA topoisomerase II/histidine kinase"/>
    <property type="match status" value="1"/>
</dbReference>
<dbReference type="PROSITE" id="PS50109">
    <property type="entry name" value="HIS_KIN"/>
    <property type="match status" value="1"/>
</dbReference>
<organism evidence="7 8">
    <name type="scientific">Rhizomicrobium palustre</name>
    <dbReference type="NCBI Taxonomy" id="189966"/>
    <lineage>
        <taxon>Bacteria</taxon>
        <taxon>Pseudomonadati</taxon>
        <taxon>Pseudomonadota</taxon>
        <taxon>Alphaproteobacteria</taxon>
        <taxon>Micropepsales</taxon>
        <taxon>Micropepsaceae</taxon>
        <taxon>Rhizomicrobium</taxon>
    </lineage>
</organism>
<evidence type="ECO:0000256" key="3">
    <source>
        <dbReference type="ARBA" id="ARBA00022553"/>
    </source>
</evidence>
<accession>A0A846MVX4</accession>
<dbReference type="GO" id="GO:0005886">
    <property type="term" value="C:plasma membrane"/>
    <property type="evidence" value="ECO:0007669"/>
    <property type="project" value="TreeGrafter"/>
</dbReference>
<dbReference type="GO" id="GO:0009927">
    <property type="term" value="F:histidine phosphotransfer kinase activity"/>
    <property type="evidence" value="ECO:0007669"/>
    <property type="project" value="TreeGrafter"/>
</dbReference>
<evidence type="ECO:0000256" key="5">
    <source>
        <dbReference type="ARBA" id="ARBA00022777"/>
    </source>
</evidence>
<dbReference type="SMART" id="SM00388">
    <property type="entry name" value="HisKA"/>
    <property type="match status" value="1"/>
</dbReference>
<dbReference type="PANTHER" id="PTHR43047:SF72">
    <property type="entry name" value="OSMOSENSING HISTIDINE PROTEIN KINASE SLN1"/>
    <property type="match status" value="1"/>
</dbReference>
<dbReference type="CDD" id="cd00082">
    <property type="entry name" value="HisKA"/>
    <property type="match status" value="1"/>
</dbReference>
<dbReference type="Gene3D" id="1.10.287.130">
    <property type="match status" value="1"/>
</dbReference>
<dbReference type="SUPFAM" id="SSF47384">
    <property type="entry name" value="Homodimeric domain of signal transducing histidine kinase"/>
    <property type="match status" value="1"/>
</dbReference>
<dbReference type="InterPro" id="IPR004358">
    <property type="entry name" value="Sig_transdc_His_kin-like_C"/>
</dbReference>
<proteinExistence type="predicted"/>
<dbReference type="InterPro" id="IPR005467">
    <property type="entry name" value="His_kinase_dom"/>
</dbReference>
<evidence type="ECO:0000256" key="1">
    <source>
        <dbReference type="ARBA" id="ARBA00000085"/>
    </source>
</evidence>
<keyword evidence="4 7" id="KW-0808">Transferase</keyword>
<dbReference type="Pfam" id="PF00512">
    <property type="entry name" value="HisKA"/>
    <property type="match status" value="1"/>
</dbReference>
<dbReference type="InterPro" id="IPR003594">
    <property type="entry name" value="HATPase_dom"/>
</dbReference>
<dbReference type="Pfam" id="PF02518">
    <property type="entry name" value="HATPase_c"/>
    <property type="match status" value="1"/>
</dbReference>
<dbReference type="EMBL" id="JAASRM010000001">
    <property type="protein sequence ID" value="NIK87311.1"/>
    <property type="molecule type" value="Genomic_DNA"/>
</dbReference>
<dbReference type="InterPro" id="IPR036890">
    <property type="entry name" value="HATPase_C_sf"/>
</dbReference>
<keyword evidence="3" id="KW-0597">Phosphoprotein</keyword>
<keyword evidence="5 7" id="KW-0418">Kinase</keyword>
<dbReference type="PRINTS" id="PR00344">
    <property type="entry name" value="BCTRLSENSOR"/>
</dbReference>
<dbReference type="InterPro" id="IPR003661">
    <property type="entry name" value="HisK_dim/P_dom"/>
</dbReference>
<reference evidence="7 8" key="1">
    <citation type="submission" date="2020-03" db="EMBL/GenBank/DDBJ databases">
        <title>Genomic Encyclopedia of Type Strains, Phase IV (KMG-IV): sequencing the most valuable type-strain genomes for metagenomic binning, comparative biology and taxonomic classification.</title>
        <authorList>
            <person name="Goeker M."/>
        </authorList>
    </citation>
    <scope>NUCLEOTIDE SEQUENCE [LARGE SCALE GENOMIC DNA]</scope>
    <source>
        <strain evidence="7 8">DSM 19867</strain>
    </source>
</reference>